<evidence type="ECO:0000313" key="2">
    <source>
        <dbReference type="EMBL" id="KAH7645404.1"/>
    </source>
</evidence>
<feature type="transmembrane region" description="Helical" evidence="1">
    <location>
        <begin position="113"/>
        <end position="138"/>
    </location>
</feature>
<keyword evidence="1" id="KW-0472">Membrane</keyword>
<dbReference type="Proteomes" id="UP000828236">
    <property type="component" value="Unassembled WGS sequence"/>
</dbReference>
<dbReference type="EMBL" id="SDOV01000001">
    <property type="protein sequence ID" value="KAH7645404.1"/>
    <property type="molecule type" value="Genomic_DNA"/>
</dbReference>
<name>A0A922KVS3_DERFA</name>
<evidence type="ECO:0000256" key="1">
    <source>
        <dbReference type="SAM" id="Phobius"/>
    </source>
</evidence>
<feature type="transmembrane region" description="Helical" evidence="1">
    <location>
        <begin position="78"/>
        <end position="101"/>
    </location>
</feature>
<reference evidence="3" key="4">
    <citation type="journal article" date="2022" name="Res Sq">
        <title>Comparative Genomics Reveals Insights into the Divergent Evolution of Astigmatic Mites and Household Pest Adaptations.</title>
        <authorList>
            <person name="Xiong Q."/>
            <person name="Wan A.T.-Y."/>
            <person name="Liu X.-Y."/>
            <person name="Fung C.S.-H."/>
            <person name="Xiao X."/>
            <person name="Malainual N."/>
            <person name="Hou J."/>
            <person name="Wang L."/>
            <person name="Wang M."/>
            <person name="Yang K."/>
            <person name="Cui Y."/>
            <person name="Leung E."/>
            <person name="Nong W."/>
            <person name="Shin S.-K."/>
            <person name="Au S."/>
            <person name="Jeong K.Y."/>
            <person name="Chew F.T."/>
            <person name="Hui J."/>
            <person name="Leung T.F."/>
            <person name="Tungtrongchitr A."/>
            <person name="Zhong N."/>
            <person name="Liu Z."/>
            <person name="Tsui S."/>
        </authorList>
    </citation>
    <scope>NUCLEOTIDE SEQUENCE</scope>
    <source>
        <strain evidence="3">Derf</strain>
        <tissue evidence="3">Whole organism</tissue>
    </source>
</reference>
<dbReference type="AlphaFoldDB" id="A0A922KVS3"/>
<comment type="caution">
    <text evidence="3">The sequence shown here is derived from an EMBL/GenBank/DDBJ whole genome shotgun (WGS) entry which is preliminary data.</text>
</comment>
<feature type="transmembrane region" description="Helical" evidence="1">
    <location>
        <begin position="6"/>
        <end position="30"/>
    </location>
</feature>
<reference evidence="2" key="2">
    <citation type="submission" date="2020-06" db="EMBL/GenBank/DDBJ databases">
        <authorList>
            <person name="Ji K."/>
            <person name="Li J."/>
        </authorList>
    </citation>
    <scope>NUCLEOTIDE SEQUENCE</scope>
    <source>
        <strain evidence="2">JKM2019</strain>
        <tissue evidence="2">Whole body</tissue>
    </source>
</reference>
<gene>
    <name evidence="3" type="ORF">DERF_013720</name>
    <name evidence="2" type="ORF">HUG17_0942</name>
</gene>
<dbReference type="OrthoDB" id="10454289at2759"/>
<protein>
    <submittedName>
        <fullName evidence="3">Uncharacterized protein</fullName>
    </submittedName>
</protein>
<evidence type="ECO:0000313" key="4">
    <source>
        <dbReference type="Proteomes" id="UP000790347"/>
    </source>
</evidence>
<feature type="transmembrane region" description="Helical" evidence="1">
    <location>
        <begin position="42"/>
        <end position="66"/>
    </location>
</feature>
<accession>A0A922KVS3</accession>
<keyword evidence="1" id="KW-0812">Transmembrane</keyword>
<keyword evidence="4" id="KW-1185">Reference proteome</keyword>
<dbReference type="Proteomes" id="UP000790347">
    <property type="component" value="Unassembled WGS sequence"/>
</dbReference>
<dbReference type="EMBL" id="ASGP02000007">
    <property type="protein sequence ID" value="KAH9497761.1"/>
    <property type="molecule type" value="Genomic_DNA"/>
</dbReference>
<reference evidence="3" key="1">
    <citation type="submission" date="2013-05" db="EMBL/GenBank/DDBJ databases">
        <authorList>
            <person name="Yim A.K.Y."/>
            <person name="Chan T.F."/>
            <person name="Ji K.M."/>
            <person name="Liu X.Y."/>
            <person name="Zhou J.W."/>
            <person name="Li R.Q."/>
            <person name="Yang K.Y."/>
            <person name="Li J."/>
            <person name="Li M."/>
            <person name="Law P.T.W."/>
            <person name="Wu Y.L."/>
            <person name="Cai Z.L."/>
            <person name="Qin H."/>
            <person name="Bao Y."/>
            <person name="Leung R.K.K."/>
            <person name="Ng P.K.S."/>
            <person name="Zou J."/>
            <person name="Zhong X.J."/>
            <person name="Ran P.X."/>
            <person name="Zhong N.S."/>
            <person name="Liu Z.G."/>
            <person name="Tsui S.K.W."/>
        </authorList>
    </citation>
    <scope>NUCLEOTIDE SEQUENCE</scope>
    <source>
        <strain evidence="3">Derf</strain>
        <tissue evidence="3">Whole organism</tissue>
    </source>
</reference>
<proteinExistence type="predicted"/>
<keyword evidence="1" id="KW-1133">Transmembrane helix</keyword>
<evidence type="ECO:0000313" key="3">
    <source>
        <dbReference type="EMBL" id="KAH9497761.1"/>
    </source>
</evidence>
<sequence length="158" mass="18988">MFIIYWQIFILLTVTILNIISMAISLLTSLQSSNELFIENRQFYWLHFYCSFIYLTLTIWSLYHLFFENELIALYTDIGTFLSILCIVDFLFLSYLFFIEFSLKIKIVPSNIFIWPGLIIYIISTLRIIFISILIHIFNYDLSQYKWDKGRGSMMMMQ</sequence>
<organism evidence="3 4">
    <name type="scientific">Dermatophagoides farinae</name>
    <name type="common">American house dust mite</name>
    <dbReference type="NCBI Taxonomy" id="6954"/>
    <lineage>
        <taxon>Eukaryota</taxon>
        <taxon>Metazoa</taxon>
        <taxon>Ecdysozoa</taxon>
        <taxon>Arthropoda</taxon>
        <taxon>Chelicerata</taxon>
        <taxon>Arachnida</taxon>
        <taxon>Acari</taxon>
        <taxon>Acariformes</taxon>
        <taxon>Sarcoptiformes</taxon>
        <taxon>Astigmata</taxon>
        <taxon>Psoroptidia</taxon>
        <taxon>Analgoidea</taxon>
        <taxon>Pyroglyphidae</taxon>
        <taxon>Dermatophagoidinae</taxon>
        <taxon>Dermatophagoides</taxon>
    </lineage>
</organism>
<reference evidence="2" key="3">
    <citation type="journal article" date="2021" name="World Allergy Organ. J.">
        <title>Chromosome-level assembly of Dermatophagoides farinae genome and transcriptome reveals two novel allergens Der f 37 and Der f 39.</title>
        <authorList>
            <person name="Chen J."/>
            <person name="Cai Z."/>
            <person name="Fan D."/>
            <person name="Hu J."/>
            <person name="Hou Y."/>
            <person name="He Y."/>
            <person name="Zhang Z."/>
            <person name="Zhao Z."/>
            <person name="Gao P."/>
            <person name="Hu W."/>
            <person name="Sun J."/>
            <person name="Li J."/>
            <person name="Ji K."/>
        </authorList>
    </citation>
    <scope>NUCLEOTIDE SEQUENCE</scope>
    <source>
        <strain evidence="2">JKM2019</strain>
    </source>
</reference>